<keyword evidence="4" id="KW-0238">DNA-binding</keyword>
<dbReference type="SMART" id="SM00065">
    <property type="entry name" value="GAF"/>
    <property type="match status" value="1"/>
</dbReference>
<reference evidence="7 8" key="1">
    <citation type="submission" date="2021-06" db="EMBL/GenBank/DDBJ databases">
        <title>Rheinheimera indica sp. nov., isolated from deep-sea sediment.</title>
        <authorList>
            <person name="Wang Z."/>
            <person name="Zhang X.-Y."/>
        </authorList>
    </citation>
    <scope>NUCLEOTIDE SEQUENCE [LARGE SCALE GENOMIC DNA]</scope>
    <source>
        <strain evidence="7 8">SM2107</strain>
    </source>
</reference>
<dbReference type="InterPro" id="IPR058031">
    <property type="entry name" value="AAA_lid_NorR"/>
</dbReference>
<sequence>MSDINATLLLEVALDLANSLTSQHRFDRLLSSVRKAITCDAVVILSLQGETLKPLAAQGLAPDALGRRFALKEHPRLAAICQSTVPLRFSEDSALPDPYDGLLLAKSGHLPVHACMGLPLYSDQSLIGVLTLDSLTPNIFSTIPERSLQLISALAAATLKTALQLKNLEHHARQRQHVLQELTHQALTRDGGELIGQSQVMQTLKNEIQLVAGSDYSVLIEGPTGVGKELVVRTIHQQSTRHTQPLVYINCASLPETLAESELFGHSRGAFTGAERDRPGKFQLADGGTLFLDEVGELPFSVQSTLLRALQSGEIQPVGRDHVSSVDVRIIAATNRDLTAEVAAGRFRADLYHRLAVYPIQVPLLKDRGSDVLLLAGFFLERTSRKLRLRQLTLSQNAQAHLLQYNWPGNVRELEHVLSRAALKASQTTAHSDIITIDVAHLELQTSGDVSSLPAAKIPSAKIESLKTATEDFQRQLILSALQVSQDSWTVAARLLQVDRANLARQAKRLGIRLEKSARTEY</sequence>
<dbReference type="Pfam" id="PF25601">
    <property type="entry name" value="AAA_lid_14"/>
    <property type="match status" value="1"/>
</dbReference>
<comment type="caution">
    <text evidence="7">The sequence shown here is derived from an EMBL/GenBank/DDBJ whole genome shotgun (WGS) entry which is preliminary data.</text>
</comment>
<dbReference type="NCBIfam" id="NF003451">
    <property type="entry name" value="PRK05022.1"/>
    <property type="match status" value="1"/>
</dbReference>
<dbReference type="PANTHER" id="PTHR32071:SF35">
    <property type="entry name" value="ANAEROBIC NITRIC OXIDE REDUCTASE TRANSCRIPTION REGULATOR NORR"/>
    <property type="match status" value="1"/>
</dbReference>
<dbReference type="Pfam" id="PF01590">
    <property type="entry name" value="GAF"/>
    <property type="match status" value="1"/>
</dbReference>
<organism evidence="7 8">
    <name type="scientific">Arsukibacterium indicum</name>
    <dbReference type="NCBI Taxonomy" id="2848612"/>
    <lineage>
        <taxon>Bacteria</taxon>
        <taxon>Pseudomonadati</taxon>
        <taxon>Pseudomonadota</taxon>
        <taxon>Gammaproteobacteria</taxon>
        <taxon>Chromatiales</taxon>
        <taxon>Chromatiaceae</taxon>
        <taxon>Arsukibacterium</taxon>
    </lineage>
</organism>
<evidence type="ECO:0000256" key="5">
    <source>
        <dbReference type="ARBA" id="ARBA00023163"/>
    </source>
</evidence>
<evidence type="ECO:0000256" key="2">
    <source>
        <dbReference type="ARBA" id="ARBA00022840"/>
    </source>
</evidence>
<evidence type="ECO:0000259" key="6">
    <source>
        <dbReference type="PROSITE" id="PS50045"/>
    </source>
</evidence>
<evidence type="ECO:0000256" key="1">
    <source>
        <dbReference type="ARBA" id="ARBA00022741"/>
    </source>
</evidence>
<dbReference type="Pfam" id="PF00158">
    <property type="entry name" value="Sigma54_activat"/>
    <property type="match status" value="1"/>
</dbReference>
<dbReference type="PROSITE" id="PS00688">
    <property type="entry name" value="SIGMA54_INTERACT_3"/>
    <property type="match status" value="1"/>
</dbReference>
<dbReference type="InterPro" id="IPR003018">
    <property type="entry name" value="GAF"/>
</dbReference>
<dbReference type="CDD" id="cd00009">
    <property type="entry name" value="AAA"/>
    <property type="match status" value="1"/>
</dbReference>
<dbReference type="SMART" id="SM00382">
    <property type="entry name" value="AAA"/>
    <property type="match status" value="1"/>
</dbReference>
<dbReference type="InterPro" id="IPR002078">
    <property type="entry name" value="Sigma_54_int"/>
</dbReference>
<dbReference type="PANTHER" id="PTHR32071">
    <property type="entry name" value="TRANSCRIPTIONAL REGULATORY PROTEIN"/>
    <property type="match status" value="1"/>
</dbReference>
<keyword evidence="3" id="KW-0805">Transcription regulation</keyword>
<protein>
    <submittedName>
        <fullName evidence="7">Nitric oxide reductase transcriptional regulator NorR</fullName>
    </submittedName>
</protein>
<accession>A0ABS6MGV1</accession>
<dbReference type="PROSITE" id="PS50045">
    <property type="entry name" value="SIGMA54_INTERACT_4"/>
    <property type="match status" value="1"/>
</dbReference>
<keyword evidence="8" id="KW-1185">Reference proteome</keyword>
<dbReference type="InterPro" id="IPR003593">
    <property type="entry name" value="AAA+_ATPase"/>
</dbReference>
<name>A0ABS6MGV1_9GAMM</name>
<dbReference type="Proteomes" id="UP000704611">
    <property type="component" value="Unassembled WGS sequence"/>
</dbReference>
<evidence type="ECO:0000256" key="4">
    <source>
        <dbReference type="ARBA" id="ARBA00023125"/>
    </source>
</evidence>
<dbReference type="InterPro" id="IPR025943">
    <property type="entry name" value="Sigma_54_int_dom_ATP-bd_2"/>
</dbReference>
<dbReference type="InterPro" id="IPR025944">
    <property type="entry name" value="Sigma_54_int_dom_CS"/>
</dbReference>
<dbReference type="RefSeq" id="WP_217666456.1">
    <property type="nucleotide sequence ID" value="NZ_JAHRID010000001.1"/>
</dbReference>
<evidence type="ECO:0000313" key="7">
    <source>
        <dbReference type="EMBL" id="MBV2127594.1"/>
    </source>
</evidence>
<keyword evidence="5" id="KW-0804">Transcription</keyword>
<feature type="domain" description="Sigma-54 factor interaction" evidence="6">
    <location>
        <begin position="194"/>
        <end position="423"/>
    </location>
</feature>
<keyword evidence="2" id="KW-0067">ATP-binding</keyword>
<dbReference type="PROSITE" id="PS00676">
    <property type="entry name" value="SIGMA54_INTERACT_2"/>
    <property type="match status" value="1"/>
</dbReference>
<keyword evidence="1" id="KW-0547">Nucleotide-binding</keyword>
<dbReference type="EMBL" id="JAHRID010000001">
    <property type="protein sequence ID" value="MBV2127594.1"/>
    <property type="molecule type" value="Genomic_DNA"/>
</dbReference>
<proteinExistence type="predicted"/>
<evidence type="ECO:0000256" key="3">
    <source>
        <dbReference type="ARBA" id="ARBA00023015"/>
    </source>
</evidence>
<evidence type="ECO:0000313" key="8">
    <source>
        <dbReference type="Proteomes" id="UP000704611"/>
    </source>
</evidence>
<gene>
    <name evidence="7" type="primary">norR</name>
    <name evidence="7" type="ORF">KQY15_00600</name>
</gene>